<keyword evidence="1" id="KW-0479">Metal-binding</keyword>
<evidence type="ECO:0000313" key="3">
    <source>
        <dbReference type="Proteomes" id="UP000235826"/>
    </source>
</evidence>
<evidence type="ECO:0000313" key="2">
    <source>
        <dbReference type="EMBL" id="AUP80053.1"/>
    </source>
</evidence>
<keyword evidence="1" id="KW-0862">Zinc</keyword>
<dbReference type="GO" id="GO:0045892">
    <property type="term" value="P:negative regulation of DNA-templated transcription"/>
    <property type="evidence" value="ECO:0007669"/>
    <property type="project" value="TreeGrafter"/>
</dbReference>
<gene>
    <name evidence="2" type="ORF">C1H87_15610</name>
</gene>
<feature type="binding site" evidence="1">
    <location>
        <position position="122"/>
    </location>
    <ligand>
        <name>Zn(2+)</name>
        <dbReference type="ChEBI" id="CHEBI:29105"/>
    </ligand>
</feature>
<sequence length="126" mass="14330">MKRRKTASQEEILSILKDSNSALNHEMLQGKLSSKIDRATIYRVLNRFSEDGLVHKIIGDDGKQYFALCLNCDKEKKQHTHNHFHFKCLTCGKVECLKNEIDVSLPKGYTSETFNGLISGYCSECS</sequence>
<dbReference type="RefSeq" id="WP_102756705.1">
    <property type="nucleotide sequence ID" value="NZ_CP025791.1"/>
</dbReference>
<feature type="binding site" evidence="1">
    <location>
        <position position="91"/>
    </location>
    <ligand>
        <name>Zn(2+)</name>
        <dbReference type="ChEBI" id="CHEBI:29105"/>
    </ligand>
</feature>
<dbReference type="Proteomes" id="UP000235826">
    <property type="component" value="Chromosome"/>
</dbReference>
<comment type="cofactor">
    <cofactor evidence="1">
        <name>Zn(2+)</name>
        <dbReference type="ChEBI" id="CHEBI:29105"/>
    </cofactor>
    <text evidence="1">Binds 1 zinc ion per subunit.</text>
</comment>
<feature type="binding site" evidence="1">
    <location>
        <position position="125"/>
    </location>
    <ligand>
        <name>Zn(2+)</name>
        <dbReference type="ChEBI" id="CHEBI:29105"/>
    </ligand>
</feature>
<dbReference type="SUPFAM" id="SSF46785">
    <property type="entry name" value="Winged helix' DNA-binding domain"/>
    <property type="match status" value="1"/>
</dbReference>
<dbReference type="AlphaFoldDB" id="A0A2K9PSK3"/>
<accession>A0A2K9PSK3</accession>
<protein>
    <submittedName>
        <fullName evidence="2">Transcriptional regulator</fullName>
    </submittedName>
</protein>
<dbReference type="GO" id="GO:0008270">
    <property type="term" value="F:zinc ion binding"/>
    <property type="evidence" value="ECO:0007669"/>
    <property type="project" value="TreeGrafter"/>
</dbReference>
<dbReference type="KEGG" id="fek:C1H87_15610"/>
<proteinExistence type="predicted"/>
<organism evidence="2 3">
    <name type="scientific">Flavivirga eckloniae</name>
    <dbReference type="NCBI Taxonomy" id="1803846"/>
    <lineage>
        <taxon>Bacteria</taxon>
        <taxon>Pseudomonadati</taxon>
        <taxon>Bacteroidota</taxon>
        <taxon>Flavobacteriia</taxon>
        <taxon>Flavobacteriales</taxon>
        <taxon>Flavobacteriaceae</taxon>
        <taxon>Flavivirga</taxon>
    </lineage>
</organism>
<keyword evidence="3" id="KW-1185">Reference proteome</keyword>
<dbReference type="InterPro" id="IPR002481">
    <property type="entry name" value="FUR"/>
</dbReference>
<dbReference type="Gene3D" id="1.10.10.10">
    <property type="entry name" value="Winged helix-like DNA-binding domain superfamily/Winged helix DNA-binding domain"/>
    <property type="match status" value="1"/>
</dbReference>
<feature type="binding site" evidence="1">
    <location>
        <position position="88"/>
    </location>
    <ligand>
        <name>Zn(2+)</name>
        <dbReference type="ChEBI" id="CHEBI:29105"/>
    </ligand>
</feature>
<dbReference type="EMBL" id="CP025791">
    <property type="protein sequence ID" value="AUP80053.1"/>
    <property type="molecule type" value="Genomic_DNA"/>
</dbReference>
<name>A0A2K9PSK3_9FLAO</name>
<dbReference type="GO" id="GO:0003700">
    <property type="term" value="F:DNA-binding transcription factor activity"/>
    <property type="evidence" value="ECO:0007669"/>
    <property type="project" value="InterPro"/>
</dbReference>
<dbReference type="GO" id="GO:0000976">
    <property type="term" value="F:transcription cis-regulatory region binding"/>
    <property type="evidence" value="ECO:0007669"/>
    <property type="project" value="TreeGrafter"/>
</dbReference>
<dbReference type="PANTHER" id="PTHR33202:SF22">
    <property type="entry name" value="HYDROGEN PEROXIDE SENSITIVE REPRESSOR"/>
    <property type="match status" value="1"/>
</dbReference>
<dbReference type="InterPro" id="IPR036388">
    <property type="entry name" value="WH-like_DNA-bd_sf"/>
</dbReference>
<dbReference type="InterPro" id="IPR036390">
    <property type="entry name" value="WH_DNA-bd_sf"/>
</dbReference>
<dbReference type="Pfam" id="PF01475">
    <property type="entry name" value="FUR"/>
    <property type="match status" value="1"/>
</dbReference>
<dbReference type="OrthoDB" id="594893at2"/>
<dbReference type="GO" id="GO:1900376">
    <property type="term" value="P:regulation of secondary metabolite biosynthetic process"/>
    <property type="evidence" value="ECO:0007669"/>
    <property type="project" value="TreeGrafter"/>
</dbReference>
<dbReference type="PANTHER" id="PTHR33202">
    <property type="entry name" value="ZINC UPTAKE REGULATION PROTEIN"/>
    <property type="match status" value="1"/>
</dbReference>
<reference evidence="2 3" key="1">
    <citation type="submission" date="2018-01" db="EMBL/GenBank/DDBJ databases">
        <title>Complete genome sequence of Flavivirga eckloniae ECD14 isolated from seaweed Ecklonia cava.</title>
        <authorList>
            <person name="Lee J.H."/>
            <person name="Baik K.S."/>
            <person name="Seong C.N."/>
        </authorList>
    </citation>
    <scope>NUCLEOTIDE SEQUENCE [LARGE SCALE GENOMIC DNA]</scope>
    <source>
        <strain evidence="2 3">ECD14</strain>
    </source>
</reference>
<evidence type="ECO:0000256" key="1">
    <source>
        <dbReference type="PIRSR" id="PIRSR602481-1"/>
    </source>
</evidence>